<evidence type="ECO:0000313" key="3">
    <source>
        <dbReference type="Proteomes" id="UP001279734"/>
    </source>
</evidence>
<evidence type="ECO:0000313" key="2">
    <source>
        <dbReference type="EMBL" id="GMG99068.1"/>
    </source>
</evidence>
<feature type="region of interest" description="Disordered" evidence="1">
    <location>
        <begin position="132"/>
        <end position="171"/>
    </location>
</feature>
<accession>A0AAD3P3L7</accession>
<gene>
    <name evidence="2" type="ORF">Nepgr_000908</name>
</gene>
<reference evidence="2" key="1">
    <citation type="submission" date="2023-05" db="EMBL/GenBank/DDBJ databases">
        <title>Nepenthes gracilis genome sequencing.</title>
        <authorList>
            <person name="Fukushima K."/>
        </authorList>
    </citation>
    <scope>NUCLEOTIDE SEQUENCE</scope>
    <source>
        <strain evidence="2">SING2019-196</strain>
    </source>
</reference>
<dbReference type="Proteomes" id="UP001279734">
    <property type="component" value="Unassembled WGS sequence"/>
</dbReference>
<feature type="compositionally biased region" description="Polar residues" evidence="1">
    <location>
        <begin position="154"/>
        <end position="171"/>
    </location>
</feature>
<sequence>MPVHQDVAPKNLFSGCSSEGRGTLPSMEGLNAMDNSQNVFLGQVVIFASEQEASDAILKVPLELAIPSEFAKEDPADMDSMNSDMQETNTNGCMTLIGPGDGDLKDYVQRSELPMRAIEDCGALSIQQLLDRMGPDPQLSPSDAELSSPDLNGKQGSSESMGPGTTSHANNLSSTAFVDVVRRGLMASAADLPSRCAAPFPIFEEDRLAALDSSPWVANCSGPSPCANQQNMEARTGSRIGELRRNIVEMRSHFEAIRSRSASPPFQ</sequence>
<dbReference type="AlphaFoldDB" id="A0AAD3P3L7"/>
<proteinExistence type="predicted"/>
<keyword evidence="3" id="KW-1185">Reference proteome</keyword>
<evidence type="ECO:0000256" key="1">
    <source>
        <dbReference type="SAM" id="MobiDB-lite"/>
    </source>
</evidence>
<comment type="caution">
    <text evidence="2">The sequence shown here is derived from an EMBL/GenBank/DDBJ whole genome shotgun (WGS) entry which is preliminary data.</text>
</comment>
<protein>
    <submittedName>
        <fullName evidence="2">Uncharacterized protein</fullName>
    </submittedName>
</protein>
<name>A0AAD3P3L7_NEPGR</name>
<dbReference type="EMBL" id="BSYO01000001">
    <property type="protein sequence ID" value="GMG99068.1"/>
    <property type="molecule type" value="Genomic_DNA"/>
</dbReference>
<organism evidence="2 3">
    <name type="scientific">Nepenthes gracilis</name>
    <name type="common">Slender pitcher plant</name>
    <dbReference type="NCBI Taxonomy" id="150966"/>
    <lineage>
        <taxon>Eukaryota</taxon>
        <taxon>Viridiplantae</taxon>
        <taxon>Streptophyta</taxon>
        <taxon>Embryophyta</taxon>
        <taxon>Tracheophyta</taxon>
        <taxon>Spermatophyta</taxon>
        <taxon>Magnoliopsida</taxon>
        <taxon>eudicotyledons</taxon>
        <taxon>Gunneridae</taxon>
        <taxon>Pentapetalae</taxon>
        <taxon>Caryophyllales</taxon>
        <taxon>Nepenthaceae</taxon>
        <taxon>Nepenthes</taxon>
    </lineage>
</organism>